<name>A0A3B0XVF7_9ZZZZ</name>
<sequence>MAKVKLSLVWNKETRKRDIIVDYLSDGDALAMEHESDHKALINKLIEGGLLQAEEAGLVITQRETEKVVDVSSEDAVTQEVRESTKSDH</sequence>
<protein>
    <recommendedName>
        <fullName evidence="1">FtsH ternary system domain-containing protein</fullName>
    </recommendedName>
</protein>
<dbReference type="AlphaFoldDB" id="A0A3B0XVF7"/>
<dbReference type="InterPro" id="IPR045483">
    <property type="entry name" value="fvmX3-analog"/>
</dbReference>
<proteinExistence type="predicted"/>
<accession>A0A3B0XVF7</accession>
<dbReference type="Pfam" id="PF20002">
    <property type="entry name" value="fvmX3-analog"/>
    <property type="match status" value="1"/>
</dbReference>
<evidence type="ECO:0000259" key="1">
    <source>
        <dbReference type="Pfam" id="PF20002"/>
    </source>
</evidence>
<reference evidence="2" key="1">
    <citation type="submission" date="2018-06" db="EMBL/GenBank/DDBJ databases">
        <authorList>
            <person name="Zhirakovskaya E."/>
        </authorList>
    </citation>
    <scope>NUCLEOTIDE SEQUENCE</scope>
</reference>
<feature type="domain" description="FtsH ternary system" evidence="1">
    <location>
        <begin position="1"/>
        <end position="86"/>
    </location>
</feature>
<evidence type="ECO:0000313" key="2">
    <source>
        <dbReference type="EMBL" id="VAW72278.1"/>
    </source>
</evidence>
<dbReference type="EMBL" id="UOFL01000036">
    <property type="protein sequence ID" value="VAW72278.1"/>
    <property type="molecule type" value="Genomic_DNA"/>
</dbReference>
<gene>
    <name evidence="2" type="ORF">MNBD_GAMMA12-1687</name>
</gene>
<organism evidence="2">
    <name type="scientific">hydrothermal vent metagenome</name>
    <dbReference type="NCBI Taxonomy" id="652676"/>
    <lineage>
        <taxon>unclassified sequences</taxon>
        <taxon>metagenomes</taxon>
        <taxon>ecological metagenomes</taxon>
    </lineage>
</organism>